<proteinExistence type="predicted"/>
<reference evidence="3" key="2">
    <citation type="submission" date="2015-01" db="EMBL/GenBank/DDBJ databases">
        <title>Evolutionary Origins and Diversification of the Mycorrhizal Mutualists.</title>
        <authorList>
            <consortium name="DOE Joint Genome Institute"/>
            <consortium name="Mycorrhizal Genomics Consortium"/>
            <person name="Kohler A."/>
            <person name="Kuo A."/>
            <person name="Nagy L.G."/>
            <person name="Floudas D."/>
            <person name="Copeland A."/>
            <person name="Barry K.W."/>
            <person name="Cichocki N."/>
            <person name="Veneault-Fourrey C."/>
            <person name="LaButti K."/>
            <person name="Lindquist E.A."/>
            <person name="Lipzen A."/>
            <person name="Lundell T."/>
            <person name="Morin E."/>
            <person name="Murat C."/>
            <person name="Riley R."/>
            <person name="Ohm R."/>
            <person name="Sun H."/>
            <person name="Tunlid A."/>
            <person name="Henrissat B."/>
            <person name="Grigoriev I.V."/>
            <person name="Hibbett D.S."/>
            <person name="Martin F."/>
        </authorList>
    </citation>
    <scope>NUCLEOTIDE SEQUENCE [LARGE SCALE GENOMIC DNA]</scope>
    <source>
        <strain evidence="3">Marx 270</strain>
    </source>
</reference>
<dbReference type="AlphaFoldDB" id="A0A0C3I8D2"/>
<protein>
    <submittedName>
        <fullName evidence="1">Uncharacterized protein</fullName>
    </submittedName>
</protein>
<reference evidence="1 3" key="1">
    <citation type="submission" date="2014-04" db="EMBL/GenBank/DDBJ databases">
        <authorList>
            <consortium name="DOE Joint Genome Institute"/>
            <person name="Kuo A."/>
            <person name="Kohler A."/>
            <person name="Costa M.D."/>
            <person name="Nagy L.G."/>
            <person name="Floudas D."/>
            <person name="Copeland A."/>
            <person name="Barry K.W."/>
            <person name="Cichocki N."/>
            <person name="Veneault-Fourrey C."/>
            <person name="LaButti K."/>
            <person name="Lindquist E.A."/>
            <person name="Lipzen A."/>
            <person name="Lundell T."/>
            <person name="Morin E."/>
            <person name="Murat C."/>
            <person name="Sun H."/>
            <person name="Tunlid A."/>
            <person name="Henrissat B."/>
            <person name="Grigoriev I.V."/>
            <person name="Hibbett D.S."/>
            <person name="Martin F."/>
            <person name="Nordberg H.P."/>
            <person name="Cantor M.N."/>
            <person name="Hua S.X."/>
        </authorList>
    </citation>
    <scope>NUCLEOTIDE SEQUENCE [LARGE SCALE GENOMIC DNA]</scope>
    <source>
        <strain evidence="1 3">Marx 270</strain>
    </source>
</reference>
<organism evidence="1 3">
    <name type="scientific">Pisolithus tinctorius Marx 270</name>
    <dbReference type="NCBI Taxonomy" id="870435"/>
    <lineage>
        <taxon>Eukaryota</taxon>
        <taxon>Fungi</taxon>
        <taxon>Dikarya</taxon>
        <taxon>Basidiomycota</taxon>
        <taxon>Agaricomycotina</taxon>
        <taxon>Agaricomycetes</taxon>
        <taxon>Agaricomycetidae</taxon>
        <taxon>Boletales</taxon>
        <taxon>Sclerodermatineae</taxon>
        <taxon>Pisolithaceae</taxon>
        <taxon>Pisolithus</taxon>
    </lineage>
</organism>
<accession>A0A0C3I8D2</accession>
<dbReference type="EMBL" id="KN832177">
    <property type="protein sequence ID" value="KIN93352.1"/>
    <property type="molecule type" value="Genomic_DNA"/>
</dbReference>
<dbReference type="HOGENOM" id="CLU_2794945_0_0_1"/>
<evidence type="ECO:0000313" key="1">
    <source>
        <dbReference type="EMBL" id="KIN93352.1"/>
    </source>
</evidence>
<name>A0A0C3I8D2_PISTI</name>
<evidence type="ECO:0000313" key="3">
    <source>
        <dbReference type="Proteomes" id="UP000054217"/>
    </source>
</evidence>
<gene>
    <name evidence="2" type="ORF">M404DRAFT_1008086</name>
    <name evidence="1" type="ORF">M404DRAFT_1009017</name>
</gene>
<dbReference type="Proteomes" id="UP000054217">
    <property type="component" value="Unassembled WGS sequence"/>
</dbReference>
<reference evidence="1" key="3">
    <citation type="submission" date="2015-02" db="EMBL/GenBank/DDBJ databases">
        <title>Evolutionary Origins and Diversification of the Mycorrhizal Mutualists.</title>
        <authorList>
            <consortium name="DOE Joint Genome Institute"/>
            <consortium name="Mycorrhizal Genomics Consortium"/>
            <person name="Kohler A."/>
            <person name="Kuo A."/>
            <person name="Nagy L.G."/>
            <person name="Floudas D."/>
            <person name="Copeland A."/>
            <person name="Barry K.W."/>
            <person name="Cichocki N."/>
            <person name="Veneault-Fourrey C."/>
            <person name="LaButti K."/>
            <person name="Lindquist E.A."/>
            <person name="Lipzen A."/>
            <person name="Lundell T."/>
            <person name="Morin E."/>
            <person name="Murat C."/>
            <person name="Riley R."/>
            <person name="Ohm R."/>
            <person name="Sun H."/>
            <person name="Tunlid A."/>
            <person name="Henrissat B."/>
            <person name="Grigoriev I.V."/>
            <person name="Hibbett D.S."/>
            <person name="Martin F."/>
        </authorList>
    </citation>
    <scope>NUCLEOTIDE SEQUENCE</scope>
    <source>
        <strain evidence="1">Marx 270</strain>
    </source>
</reference>
<dbReference type="EMBL" id="KN832087">
    <property type="protein sequence ID" value="KIN94749.1"/>
    <property type="molecule type" value="Genomic_DNA"/>
</dbReference>
<keyword evidence="3" id="KW-1185">Reference proteome</keyword>
<evidence type="ECO:0000313" key="2">
    <source>
        <dbReference type="EMBL" id="KIN94749.1"/>
    </source>
</evidence>
<sequence length="68" mass="7578">MRRRNSTSHPPVLNCEYSNIEGRNEPWFCQRDSILDRGCKGSEGIGEHGARRSVETECGAKGLLGVFL</sequence>